<dbReference type="Proteomes" id="UP000471560">
    <property type="component" value="Unassembled WGS sequence"/>
</dbReference>
<evidence type="ECO:0000313" key="5">
    <source>
        <dbReference type="Proteomes" id="UP000471560"/>
    </source>
</evidence>
<evidence type="ECO:0000256" key="1">
    <source>
        <dbReference type="PROSITE-ProRule" id="PRU00285"/>
    </source>
</evidence>
<name>A0A6P0B5K1_RHILE</name>
<dbReference type="InterPro" id="IPR031107">
    <property type="entry name" value="Small_HSP"/>
</dbReference>
<dbReference type="CDD" id="cd06464">
    <property type="entry name" value="ACD_sHsps-like"/>
    <property type="match status" value="1"/>
</dbReference>
<evidence type="ECO:0000313" key="4">
    <source>
        <dbReference type="EMBL" id="NEI34271.1"/>
    </source>
</evidence>
<dbReference type="Pfam" id="PF00011">
    <property type="entry name" value="HSP20"/>
    <property type="match status" value="1"/>
</dbReference>
<dbReference type="PROSITE" id="PS01031">
    <property type="entry name" value="SHSP"/>
    <property type="match status" value="1"/>
</dbReference>
<evidence type="ECO:0000256" key="2">
    <source>
        <dbReference type="RuleBase" id="RU003616"/>
    </source>
</evidence>
<evidence type="ECO:0000259" key="3">
    <source>
        <dbReference type="PROSITE" id="PS01031"/>
    </source>
</evidence>
<dbReference type="Gene3D" id="2.60.40.790">
    <property type="match status" value="1"/>
</dbReference>
<accession>A0A6P0B5K1</accession>
<organism evidence="4 5">
    <name type="scientific">Rhizobium leguminosarum</name>
    <dbReference type="NCBI Taxonomy" id="384"/>
    <lineage>
        <taxon>Bacteria</taxon>
        <taxon>Pseudomonadati</taxon>
        <taxon>Pseudomonadota</taxon>
        <taxon>Alphaproteobacteria</taxon>
        <taxon>Hyphomicrobiales</taxon>
        <taxon>Rhizobiaceae</taxon>
        <taxon>Rhizobium/Agrobacterium group</taxon>
        <taxon>Rhizobium</taxon>
    </lineage>
</organism>
<dbReference type="PANTHER" id="PTHR11527">
    <property type="entry name" value="HEAT-SHOCK PROTEIN 20 FAMILY MEMBER"/>
    <property type="match status" value="1"/>
</dbReference>
<dbReference type="RefSeq" id="WP_164576399.1">
    <property type="nucleotide sequence ID" value="NZ_CAXUSC020000004.1"/>
</dbReference>
<sequence>MPNRNITPSTPSRGLYPLGFDPFTSFRREIDRVFDGFFAPTVDAATANTAGSLWPSVDLHETDQAYDITAELPGLEEKDIEVNLRDNAVSISGEKRSEYKEEDRGRAYTERSYGRFQRTIPLDAEVDADKVQASFKNGVLAITLPKNPAAKDKARRIEVKVR</sequence>
<protein>
    <submittedName>
        <fullName evidence="4">Hsp20 family protein</fullName>
    </submittedName>
</protein>
<dbReference type="InterPro" id="IPR002068">
    <property type="entry name" value="A-crystallin/Hsp20_dom"/>
</dbReference>
<comment type="similarity">
    <text evidence="1 2">Belongs to the small heat shock protein (HSP20) family.</text>
</comment>
<comment type="caution">
    <text evidence="4">The sequence shown here is derived from an EMBL/GenBank/DDBJ whole genome shotgun (WGS) entry which is preliminary data.</text>
</comment>
<dbReference type="SUPFAM" id="SSF49764">
    <property type="entry name" value="HSP20-like chaperones"/>
    <property type="match status" value="1"/>
</dbReference>
<dbReference type="InterPro" id="IPR008978">
    <property type="entry name" value="HSP20-like_chaperone"/>
</dbReference>
<dbReference type="AlphaFoldDB" id="A0A6P0B5K1"/>
<feature type="domain" description="SHSP" evidence="3">
    <location>
        <begin position="48"/>
        <end position="162"/>
    </location>
</feature>
<reference evidence="4 5" key="1">
    <citation type="submission" date="2019-12" db="EMBL/GenBank/DDBJ databases">
        <title>Rhizobium genotypes associated with high levels of biological nitrogen fixation by grain legumes in a temperate-maritime cropping system.</title>
        <authorList>
            <person name="Maluk M."/>
            <person name="Francesc Ferrando Molina F."/>
            <person name="Lopez Del Egido L."/>
            <person name="Lafos M."/>
            <person name="Langarica-Fuentes A."/>
            <person name="Gebre Yohannes G."/>
            <person name="Young M.W."/>
            <person name="Martin P."/>
            <person name="Gantlett R."/>
            <person name="Kenicer G."/>
            <person name="Hawes C."/>
            <person name="Begg G.S."/>
            <person name="Quilliam R.S."/>
            <person name="Squire G.R."/>
            <person name="Poole P.S."/>
            <person name="Young P.W."/>
            <person name="Iannetta P.M."/>
            <person name="James E.K."/>
        </authorList>
    </citation>
    <scope>NUCLEOTIDE SEQUENCE [LARGE SCALE GENOMIC DNA]</scope>
    <source>
        <strain evidence="4 5">JHI1096</strain>
    </source>
</reference>
<proteinExistence type="inferred from homology"/>
<dbReference type="EMBL" id="WUEZ01000009">
    <property type="protein sequence ID" value="NEI34271.1"/>
    <property type="molecule type" value="Genomic_DNA"/>
</dbReference>
<gene>
    <name evidence="4" type="ORF">GR204_09705</name>
</gene>